<gene>
    <name evidence="2" type="ORF">J437_LFUL006295</name>
</gene>
<feature type="non-terminal residue" evidence="2">
    <location>
        <position position="1"/>
    </location>
</feature>
<keyword evidence="3" id="KW-1185">Reference proteome</keyword>
<dbReference type="Proteomes" id="UP000792457">
    <property type="component" value="Unassembled WGS sequence"/>
</dbReference>
<comment type="caution">
    <text evidence="2">The sequence shown here is derived from an EMBL/GenBank/DDBJ whole genome shotgun (WGS) entry which is preliminary data.</text>
</comment>
<feature type="domain" description="PiggyBac transposable element-derived protein" evidence="1">
    <location>
        <begin position="1"/>
        <end position="46"/>
    </location>
</feature>
<dbReference type="InterPro" id="IPR029526">
    <property type="entry name" value="PGBD"/>
</dbReference>
<sequence>MDNFFSSPDLFDDLKTRNIFCYETVRPNRKGMPKNIEGKRKLKRGVLRRKLPKLLKESMSPKLARRFNRYRSTLGLPYTSTFYKGKDEIIQTVDFAMNPCAEVSDFLHNQTIFTLITKAGGQRTFSIGLIEGVRSSAVSLVRTDDISAASFNLCPATKCATTALAADALDIPAPLRLAITDSGSIRPPGDTSFA</sequence>
<dbReference type="Pfam" id="PF13843">
    <property type="entry name" value="DDE_Tnp_1_7"/>
    <property type="match status" value="1"/>
</dbReference>
<proteinExistence type="predicted"/>
<name>A0A8K0K1V9_LADFU</name>
<reference evidence="2" key="2">
    <citation type="submission" date="2017-10" db="EMBL/GenBank/DDBJ databases">
        <title>Ladona fulva Genome sequencing and assembly.</title>
        <authorList>
            <person name="Murali S."/>
            <person name="Richards S."/>
            <person name="Bandaranaike D."/>
            <person name="Bellair M."/>
            <person name="Blankenburg K."/>
            <person name="Chao H."/>
            <person name="Dinh H."/>
            <person name="Doddapaneni H."/>
            <person name="Dugan-Rocha S."/>
            <person name="Elkadiri S."/>
            <person name="Gnanaolivu R."/>
            <person name="Hernandez B."/>
            <person name="Skinner E."/>
            <person name="Javaid M."/>
            <person name="Lee S."/>
            <person name="Li M."/>
            <person name="Ming W."/>
            <person name="Munidasa M."/>
            <person name="Muniz J."/>
            <person name="Nguyen L."/>
            <person name="Hughes D."/>
            <person name="Osuji N."/>
            <person name="Pu L.-L."/>
            <person name="Puazo M."/>
            <person name="Qu C."/>
            <person name="Quiroz J."/>
            <person name="Raj R."/>
            <person name="Weissenberger G."/>
            <person name="Xin Y."/>
            <person name="Zou X."/>
            <person name="Han Y."/>
            <person name="Worley K."/>
            <person name="Muzny D."/>
            <person name="Gibbs R."/>
        </authorList>
    </citation>
    <scope>NUCLEOTIDE SEQUENCE</scope>
    <source>
        <strain evidence="2">Sampled in the wild</strain>
    </source>
</reference>
<protein>
    <recommendedName>
        <fullName evidence="1">PiggyBac transposable element-derived protein domain-containing protein</fullName>
    </recommendedName>
</protein>
<dbReference type="AlphaFoldDB" id="A0A8K0K1V9"/>
<dbReference type="EMBL" id="KZ308296">
    <property type="protein sequence ID" value="KAG8226772.1"/>
    <property type="molecule type" value="Genomic_DNA"/>
</dbReference>
<evidence type="ECO:0000313" key="3">
    <source>
        <dbReference type="Proteomes" id="UP000792457"/>
    </source>
</evidence>
<accession>A0A8K0K1V9</accession>
<organism evidence="2 3">
    <name type="scientific">Ladona fulva</name>
    <name type="common">Scarce chaser dragonfly</name>
    <name type="synonym">Libellula fulva</name>
    <dbReference type="NCBI Taxonomy" id="123851"/>
    <lineage>
        <taxon>Eukaryota</taxon>
        <taxon>Metazoa</taxon>
        <taxon>Ecdysozoa</taxon>
        <taxon>Arthropoda</taxon>
        <taxon>Hexapoda</taxon>
        <taxon>Insecta</taxon>
        <taxon>Pterygota</taxon>
        <taxon>Palaeoptera</taxon>
        <taxon>Odonata</taxon>
        <taxon>Epiprocta</taxon>
        <taxon>Anisoptera</taxon>
        <taxon>Libelluloidea</taxon>
        <taxon>Libellulidae</taxon>
        <taxon>Ladona</taxon>
    </lineage>
</organism>
<evidence type="ECO:0000259" key="1">
    <source>
        <dbReference type="Pfam" id="PF13843"/>
    </source>
</evidence>
<reference evidence="2" key="1">
    <citation type="submission" date="2013-04" db="EMBL/GenBank/DDBJ databases">
        <authorList>
            <person name="Qu J."/>
            <person name="Murali S.C."/>
            <person name="Bandaranaike D."/>
            <person name="Bellair M."/>
            <person name="Blankenburg K."/>
            <person name="Chao H."/>
            <person name="Dinh H."/>
            <person name="Doddapaneni H."/>
            <person name="Downs B."/>
            <person name="Dugan-Rocha S."/>
            <person name="Elkadiri S."/>
            <person name="Gnanaolivu R.D."/>
            <person name="Hernandez B."/>
            <person name="Javaid M."/>
            <person name="Jayaseelan J.C."/>
            <person name="Lee S."/>
            <person name="Li M."/>
            <person name="Ming W."/>
            <person name="Munidasa M."/>
            <person name="Muniz J."/>
            <person name="Nguyen L."/>
            <person name="Ongeri F."/>
            <person name="Osuji N."/>
            <person name="Pu L.-L."/>
            <person name="Puazo M."/>
            <person name="Qu C."/>
            <person name="Quiroz J."/>
            <person name="Raj R."/>
            <person name="Weissenberger G."/>
            <person name="Xin Y."/>
            <person name="Zou X."/>
            <person name="Han Y."/>
            <person name="Richards S."/>
            <person name="Worley K."/>
            <person name="Muzny D."/>
            <person name="Gibbs R."/>
        </authorList>
    </citation>
    <scope>NUCLEOTIDE SEQUENCE</scope>
    <source>
        <strain evidence="2">Sampled in the wild</strain>
    </source>
</reference>
<evidence type="ECO:0000313" key="2">
    <source>
        <dbReference type="EMBL" id="KAG8226772.1"/>
    </source>
</evidence>